<organism evidence="2 3">
    <name type="scientific">Protopolystoma xenopodis</name>
    <dbReference type="NCBI Taxonomy" id="117903"/>
    <lineage>
        <taxon>Eukaryota</taxon>
        <taxon>Metazoa</taxon>
        <taxon>Spiralia</taxon>
        <taxon>Lophotrochozoa</taxon>
        <taxon>Platyhelminthes</taxon>
        <taxon>Monogenea</taxon>
        <taxon>Polyopisthocotylea</taxon>
        <taxon>Polystomatidea</taxon>
        <taxon>Polystomatidae</taxon>
        <taxon>Protopolystoma</taxon>
    </lineage>
</organism>
<dbReference type="Proteomes" id="UP000784294">
    <property type="component" value="Unassembled WGS sequence"/>
</dbReference>
<accession>A0A3S5AHM2</accession>
<comment type="caution">
    <text evidence="2">The sequence shown here is derived from an EMBL/GenBank/DDBJ whole genome shotgun (WGS) entry which is preliminary data.</text>
</comment>
<protein>
    <submittedName>
        <fullName evidence="2">Uncharacterized protein</fullName>
    </submittedName>
</protein>
<feature type="region of interest" description="Disordered" evidence="1">
    <location>
        <begin position="21"/>
        <end position="42"/>
    </location>
</feature>
<evidence type="ECO:0000256" key="1">
    <source>
        <dbReference type="SAM" id="MobiDB-lite"/>
    </source>
</evidence>
<proteinExistence type="predicted"/>
<sequence length="96" mass="10585">MVKVVNVNNQRPQLVITAASGSLFHPTPSNHPKGSEPSLSESWPSLRVDTVAGRVWIREDWPVGQIFLCGRAYDADGPVSEAKFSFRMLFDDEAIG</sequence>
<name>A0A3S5AHM2_9PLAT</name>
<gene>
    <name evidence="2" type="ORF">PXEA_LOCUS13937</name>
</gene>
<evidence type="ECO:0000313" key="3">
    <source>
        <dbReference type="Proteomes" id="UP000784294"/>
    </source>
</evidence>
<reference evidence="2" key="1">
    <citation type="submission" date="2018-11" db="EMBL/GenBank/DDBJ databases">
        <authorList>
            <consortium name="Pathogen Informatics"/>
        </authorList>
    </citation>
    <scope>NUCLEOTIDE SEQUENCE</scope>
</reference>
<keyword evidence="3" id="KW-1185">Reference proteome</keyword>
<evidence type="ECO:0000313" key="2">
    <source>
        <dbReference type="EMBL" id="VEL20497.1"/>
    </source>
</evidence>
<dbReference type="EMBL" id="CAAALY010046702">
    <property type="protein sequence ID" value="VEL20497.1"/>
    <property type="molecule type" value="Genomic_DNA"/>
</dbReference>
<dbReference type="AlphaFoldDB" id="A0A3S5AHM2"/>